<dbReference type="CDD" id="cd01094">
    <property type="entry name" value="Alkanesulfonate_monoxygenase"/>
    <property type="match status" value="1"/>
</dbReference>
<keyword evidence="1" id="KW-0285">Flavoprotein</keyword>
<evidence type="ECO:0000313" key="7">
    <source>
        <dbReference type="Proteomes" id="UP000001989"/>
    </source>
</evidence>
<evidence type="ECO:0000256" key="4">
    <source>
        <dbReference type="ARBA" id="ARBA00023033"/>
    </source>
</evidence>
<protein>
    <submittedName>
        <fullName evidence="6">Luciferase family protein</fullName>
    </submittedName>
</protein>
<keyword evidence="3" id="KW-0560">Oxidoreductase</keyword>
<proteinExistence type="predicted"/>
<evidence type="ECO:0000313" key="6">
    <source>
        <dbReference type="EMBL" id="ABQ70600.1"/>
    </source>
</evidence>
<dbReference type="Pfam" id="PF00296">
    <property type="entry name" value="Bac_luciferase"/>
    <property type="match status" value="1"/>
</dbReference>
<dbReference type="PANTHER" id="PTHR42847">
    <property type="entry name" value="ALKANESULFONATE MONOOXYGENASE"/>
    <property type="match status" value="1"/>
</dbReference>
<evidence type="ECO:0000256" key="1">
    <source>
        <dbReference type="ARBA" id="ARBA00022630"/>
    </source>
</evidence>
<dbReference type="KEGG" id="swi:Swit_4260"/>
<keyword evidence="2" id="KW-0288">FMN</keyword>
<dbReference type="EMBL" id="CP000699">
    <property type="protein sequence ID" value="ABQ70600.1"/>
    <property type="molecule type" value="Genomic_DNA"/>
</dbReference>
<feature type="domain" description="Luciferase-like" evidence="5">
    <location>
        <begin position="25"/>
        <end position="348"/>
    </location>
</feature>
<dbReference type="AlphaFoldDB" id="A0A9J9HF95"/>
<dbReference type="GO" id="GO:0046306">
    <property type="term" value="P:alkanesulfonate catabolic process"/>
    <property type="evidence" value="ECO:0007669"/>
    <property type="project" value="TreeGrafter"/>
</dbReference>
<dbReference type="Gene3D" id="3.20.20.30">
    <property type="entry name" value="Luciferase-like domain"/>
    <property type="match status" value="1"/>
</dbReference>
<keyword evidence="7" id="KW-1185">Reference proteome</keyword>
<reference evidence="6 7" key="1">
    <citation type="journal article" date="2010" name="J. Bacteriol.">
        <title>Genome sequence of the dioxin-mineralizing bacterium Sphingomonas wittichii RW1.</title>
        <authorList>
            <person name="Miller T.R."/>
            <person name="Delcher A.L."/>
            <person name="Salzberg S.L."/>
            <person name="Saunders E."/>
            <person name="Detter J.C."/>
            <person name="Halden R.U."/>
        </authorList>
    </citation>
    <scope>NUCLEOTIDE SEQUENCE [LARGE SCALE GENOMIC DNA]</scope>
    <source>
        <strain evidence="7">DSM 6014 / CCUG 31198 / JCM 15750 / NBRC 105917 / EY 4224 / RW1</strain>
    </source>
</reference>
<name>A0A9J9HF95_RHIWR</name>
<dbReference type="InterPro" id="IPR011251">
    <property type="entry name" value="Luciferase-like_dom"/>
</dbReference>
<evidence type="ECO:0000256" key="3">
    <source>
        <dbReference type="ARBA" id="ARBA00023002"/>
    </source>
</evidence>
<accession>A0A9J9HF95</accession>
<evidence type="ECO:0000256" key="2">
    <source>
        <dbReference type="ARBA" id="ARBA00022643"/>
    </source>
</evidence>
<sequence>MRMKSWKDDPRADTNPLFNDNAIKLGVFGLNGIGISMTDAPEGARADWGESATVAKMADEGGFEAIVPYSRWRGYIEEEPAHRSGLALDSYTWAAATSQIAPRPSIFSTSHVPTIHPIAAAKQCATIDQISGGRFGLNVVAGWNKPELDMFGASMLDHEDRYGQAAEWIEILRELWTRDEAFDYEGRYYTIKKGISLPKPIQKPMPPIMNAGGSDRGRAFAAKYSDMAFVIIRSDDPDEIRREADHYRDLARNEHGRDLQVWTLAYVVQRDTEQEARDYLNYYAVEHGDDRSLEGFMAMHNMHSQLLPKDVMETMKFRLKAGHGGFELVGTADKITSRLELLAKAGIDGALLNWVGYEDGVGRWVRDVMPRLRQAGLRRT</sequence>
<keyword evidence="4" id="KW-0503">Monooxygenase</keyword>
<dbReference type="SUPFAM" id="SSF51679">
    <property type="entry name" value="Bacterial luciferase-like"/>
    <property type="match status" value="1"/>
</dbReference>
<gene>
    <name evidence="6" type="ordered locus">Swit_4260</name>
</gene>
<dbReference type="InterPro" id="IPR036661">
    <property type="entry name" value="Luciferase-like_sf"/>
</dbReference>
<dbReference type="InterPro" id="IPR050172">
    <property type="entry name" value="SsuD_RutA_monooxygenase"/>
</dbReference>
<organism evidence="6 7">
    <name type="scientific">Rhizorhabdus wittichii (strain DSM 6014 / CCUG 31198 / JCM 15750 / NBRC 105917 / EY 4224 / RW1)</name>
    <name type="common">Sphingomonas wittichii</name>
    <dbReference type="NCBI Taxonomy" id="392499"/>
    <lineage>
        <taxon>Bacteria</taxon>
        <taxon>Pseudomonadati</taxon>
        <taxon>Pseudomonadota</taxon>
        <taxon>Alphaproteobacteria</taxon>
        <taxon>Sphingomonadales</taxon>
        <taxon>Sphingomonadaceae</taxon>
        <taxon>Rhizorhabdus</taxon>
    </lineage>
</organism>
<evidence type="ECO:0000259" key="5">
    <source>
        <dbReference type="Pfam" id="PF00296"/>
    </source>
</evidence>
<dbReference type="Proteomes" id="UP000001989">
    <property type="component" value="Chromosome"/>
</dbReference>
<dbReference type="PANTHER" id="PTHR42847:SF4">
    <property type="entry name" value="ALKANESULFONATE MONOOXYGENASE-RELATED"/>
    <property type="match status" value="1"/>
</dbReference>
<dbReference type="GO" id="GO:0008726">
    <property type="term" value="F:alkanesulfonate monooxygenase activity"/>
    <property type="evidence" value="ECO:0007669"/>
    <property type="project" value="TreeGrafter"/>
</dbReference>